<dbReference type="Pfam" id="PF01652">
    <property type="entry name" value="IF4E"/>
    <property type="match status" value="1"/>
</dbReference>
<accession>A0A6C0L2X8</accession>
<dbReference type="GO" id="GO:0000340">
    <property type="term" value="F:RNA 7-methylguanosine cap binding"/>
    <property type="evidence" value="ECO:0007669"/>
    <property type="project" value="TreeGrafter"/>
</dbReference>
<protein>
    <submittedName>
        <fullName evidence="1">Uncharacterized protein</fullName>
    </submittedName>
</protein>
<dbReference type="Gene3D" id="3.30.760.10">
    <property type="entry name" value="RNA Cap, Translation Initiation Factor Eif4e"/>
    <property type="match status" value="1"/>
</dbReference>
<dbReference type="GO" id="GO:0003743">
    <property type="term" value="F:translation initiation factor activity"/>
    <property type="evidence" value="ECO:0007669"/>
    <property type="project" value="InterPro"/>
</dbReference>
<sequence>MIQLESHWSFWYHSSKNRNWDKDSYQFLFKTQYAEEFWGVFKLFTEKHYESGIIFIMRDDVFPDWKSPENINGGFISIKIDTKNRSEKSNNVIQITQKWIERLISESITHKKITHGISLSPKSNHCILKLWLNERIKDVNSILTNELPLLNTNKFTAFTHKH</sequence>
<organism evidence="1">
    <name type="scientific">viral metagenome</name>
    <dbReference type="NCBI Taxonomy" id="1070528"/>
    <lineage>
        <taxon>unclassified sequences</taxon>
        <taxon>metagenomes</taxon>
        <taxon>organismal metagenomes</taxon>
    </lineage>
</organism>
<dbReference type="InterPro" id="IPR001040">
    <property type="entry name" value="TIF_eIF_4E"/>
</dbReference>
<name>A0A6C0L2X8_9ZZZZ</name>
<reference evidence="1" key="1">
    <citation type="journal article" date="2020" name="Nature">
        <title>Giant virus diversity and host interactions through global metagenomics.</title>
        <authorList>
            <person name="Schulz F."/>
            <person name="Roux S."/>
            <person name="Paez-Espino D."/>
            <person name="Jungbluth S."/>
            <person name="Walsh D.A."/>
            <person name="Denef V.J."/>
            <person name="McMahon K.D."/>
            <person name="Konstantinidis K.T."/>
            <person name="Eloe-Fadrosh E.A."/>
            <person name="Kyrpides N.C."/>
            <person name="Woyke T."/>
        </authorList>
    </citation>
    <scope>NUCLEOTIDE SEQUENCE</scope>
    <source>
        <strain evidence="1">GVMAG-S-ERX555907-63</strain>
    </source>
</reference>
<dbReference type="AlphaFoldDB" id="A0A6C0L2X8"/>
<dbReference type="SUPFAM" id="SSF55418">
    <property type="entry name" value="eIF4e-like"/>
    <property type="match status" value="1"/>
</dbReference>
<dbReference type="GO" id="GO:0016281">
    <property type="term" value="C:eukaryotic translation initiation factor 4F complex"/>
    <property type="evidence" value="ECO:0007669"/>
    <property type="project" value="TreeGrafter"/>
</dbReference>
<proteinExistence type="predicted"/>
<dbReference type="EMBL" id="MN741022">
    <property type="protein sequence ID" value="QHU23074.1"/>
    <property type="molecule type" value="Genomic_DNA"/>
</dbReference>
<dbReference type="InterPro" id="IPR023398">
    <property type="entry name" value="TIF_eIF4e-like"/>
</dbReference>
<evidence type="ECO:0000313" key="1">
    <source>
        <dbReference type="EMBL" id="QHU23074.1"/>
    </source>
</evidence>
<dbReference type="PANTHER" id="PTHR11960">
    <property type="entry name" value="EUKARYOTIC TRANSLATION INITIATION FACTOR 4E RELATED"/>
    <property type="match status" value="1"/>
</dbReference>